<dbReference type="GO" id="GO:0008641">
    <property type="term" value="F:ubiquitin-like modifier activating enzyme activity"/>
    <property type="evidence" value="ECO:0007669"/>
    <property type="project" value="InterPro"/>
</dbReference>
<name>A0A1G7IE82_9FIRM</name>
<keyword evidence="4" id="KW-1185">Reference proteome</keyword>
<evidence type="ECO:0000313" key="3">
    <source>
        <dbReference type="EMBL" id="SDF10826.1"/>
    </source>
</evidence>
<dbReference type="AlphaFoldDB" id="A0A1G7IE82"/>
<dbReference type="GO" id="GO:0061504">
    <property type="term" value="P:cyclic threonylcarbamoyladenosine biosynthetic process"/>
    <property type="evidence" value="ECO:0007669"/>
    <property type="project" value="TreeGrafter"/>
</dbReference>
<feature type="transmembrane region" description="Helical" evidence="1">
    <location>
        <begin position="216"/>
        <end position="236"/>
    </location>
</feature>
<dbReference type="STRING" id="1123285.SAMN05660235_00479"/>
<keyword evidence="1" id="KW-0812">Transmembrane</keyword>
<proteinExistence type="predicted"/>
<dbReference type="Gene3D" id="3.40.50.720">
    <property type="entry name" value="NAD(P)-binding Rossmann-like Domain"/>
    <property type="match status" value="1"/>
</dbReference>
<protein>
    <submittedName>
        <fullName evidence="3">tRNA A37 threonylcarbamoyladenosine dehydratase</fullName>
    </submittedName>
</protein>
<accession>A0A1G7IE82</accession>
<dbReference type="InterPro" id="IPR035985">
    <property type="entry name" value="Ubiquitin-activating_enz"/>
</dbReference>
<dbReference type="CDD" id="cd00755">
    <property type="entry name" value="YgdL_like"/>
    <property type="match status" value="1"/>
</dbReference>
<reference evidence="4" key="1">
    <citation type="submission" date="2016-10" db="EMBL/GenBank/DDBJ databases">
        <authorList>
            <person name="Varghese N."/>
            <person name="Submissions S."/>
        </authorList>
    </citation>
    <scope>NUCLEOTIDE SEQUENCE [LARGE SCALE GENOMIC DNA]</scope>
    <source>
        <strain evidence="4">DSM 23256</strain>
    </source>
</reference>
<sequence length="243" mass="26441">MLHRFMRTEMLIGKKGIKKLAASTVAVFGVGGVGSYAVEALARCGIGHLVLIDHDNVSITNINRQIPALDSTVGVPKVQVLKRRIADINPDCRVEAIQDFYRPEKRDELIRPDFTYIVDAIDSISAKVDLIATAIERGIPIVSSMGAANKLDPTALRLADISQTHTCPMAKVVRKLLRERGITRNLTVVFSCEKPIEPLAAHPDEQHLRRQVPGSIAFVPATAGLFLASAVINAILKNADDHA</sequence>
<dbReference type="SUPFAM" id="SSF69572">
    <property type="entry name" value="Activating enzymes of the ubiquitin-like proteins"/>
    <property type="match status" value="1"/>
</dbReference>
<evidence type="ECO:0000256" key="1">
    <source>
        <dbReference type="SAM" id="Phobius"/>
    </source>
</evidence>
<dbReference type="FunFam" id="3.40.50.720:FF:000141">
    <property type="entry name" value="tRNA threonylcarbamoyladenosine dehydratase"/>
    <property type="match status" value="1"/>
</dbReference>
<feature type="domain" description="THIF-type NAD/FAD binding fold" evidence="2">
    <location>
        <begin position="10"/>
        <end position="239"/>
    </location>
</feature>
<evidence type="ECO:0000259" key="2">
    <source>
        <dbReference type="Pfam" id="PF00899"/>
    </source>
</evidence>
<evidence type="ECO:0000313" key="4">
    <source>
        <dbReference type="Proteomes" id="UP000243333"/>
    </source>
</evidence>
<dbReference type="EMBL" id="FNBU01000002">
    <property type="protein sequence ID" value="SDF10826.1"/>
    <property type="molecule type" value="Genomic_DNA"/>
</dbReference>
<keyword evidence="1" id="KW-0472">Membrane</keyword>
<dbReference type="RefSeq" id="WP_093687734.1">
    <property type="nucleotide sequence ID" value="NZ_FNBU01000002.1"/>
</dbReference>
<gene>
    <name evidence="3" type="ORF">SAMN05660235_00479</name>
</gene>
<dbReference type="PANTHER" id="PTHR43267">
    <property type="entry name" value="TRNA THREONYLCARBAMOYLADENOSINE DEHYDRATASE"/>
    <property type="match status" value="1"/>
</dbReference>
<dbReference type="OrthoDB" id="9804150at2"/>
<dbReference type="Pfam" id="PF00899">
    <property type="entry name" value="ThiF"/>
    <property type="match status" value="1"/>
</dbReference>
<dbReference type="Proteomes" id="UP000243333">
    <property type="component" value="Unassembled WGS sequence"/>
</dbReference>
<dbReference type="InterPro" id="IPR045886">
    <property type="entry name" value="ThiF/MoeB/HesA"/>
</dbReference>
<keyword evidence="1" id="KW-1133">Transmembrane helix</keyword>
<dbReference type="GO" id="GO:0061503">
    <property type="term" value="F:tRNA threonylcarbamoyladenosine dehydratase"/>
    <property type="evidence" value="ECO:0007669"/>
    <property type="project" value="TreeGrafter"/>
</dbReference>
<dbReference type="InterPro" id="IPR000594">
    <property type="entry name" value="ThiF_NAD_FAD-bd"/>
</dbReference>
<dbReference type="PANTHER" id="PTHR43267:SF1">
    <property type="entry name" value="TRNA THREONYLCARBAMOYLADENOSINE DEHYDRATASE"/>
    <property type="match status" value="1"/>
</dbReference>
<organism evidence="3 4">
    <name type="scientific">Sporolituus thermophilus DSM 23256</name>
    <dbReference type="NCBI Taxonomy" id="1123285"/>
    <lineage>
        <taxon>Bacteria</taxon>
        <taxon>Bacillati</taxon>
        <taxon>Bacillota</taxon>
        <taxon>Negativicutes</taxon>
        <taxon>Selenomonadales</taxon>
        <taxon>Sporomusaceae</taxon>
        <taxon>Sporolituus</taxon>
    </lineage>
</organism>